<keyword evidence="2" id="KW-0472">Membrane</keyword>
<dbReference type="GO" id="GO:0016747">
    <property type="term" value="F:acyltransferase activity, transferring groups other than amino-acyl groups"/>
    <property type="evidence" value="ECO:0007669"/>
    <property type="project" value="InterPro"/>
</dbReference>
<keyword evidence="5" id="KW-0378">Hydrolase</keyword>
<evidence type="ECO:0000256" key="2">
    <source>
        <dbReference type="SAM" id="Phobius"/>
    </source>
</evidence>
<reference evidence="5 6" key="1">
    <citation type="submission" date="2016-10" db="EMBL/GenBank/DDBJ databases">
        <authorList>
            <person name="de Groot N.N."/>
        </authorList>
    </citation>
    <scope>NUCLEOTIDE SEQUENCE [LARGE SCALE GENOMIC DNA]</scope>
    <source>
        <strain evidence="5 6">DSM 22489</strain>
    </source>
</reference>
<feature type="transmembrane region" description="Helical" evidence="2">
    <location>
        <begin position="91"/>
        <end position="110"/>
    </location>
</feature>
<dbReference type="GO" id="GO:0009103">
    <property type="term" value="P:lipopolysaccharide biosynthetic process"/>
    <property type="evidence" value="ECO:0007669"/>
    <property type="project" value="TreeGrafter"/>
</dbReference>
<evidence type="ECO:0000313" key="5">
    <source>
        <dbReference type="EMBL" id="SEF52420.1"/>
    </source>
</evidence>
<protein>
    <submittedName>
        <fullName evidence="5">Peptidoglycan/LPS O-acetylase OafA/YrhL, contains acyltransferase and SGNH-hydrolase domains</fullName>
    </submittedName>
</protein>
<dbReference type="GO" id="GO:0016787">
    <property type="term" value="F:hydrolase activity"/>
    <property type="evidence" value="ECO:0007669"/>
    <property type="project" value="UniProtKB-KW"/>
</dbReference>
<dbReference type="InterPro" id="IPR050879">
    <property type="entry name" value="Acyltransferase_3"/>
</dbReference>
<feature type="domain" description="SGNH" evidence="4">
    <location>
        <begin position="423"/>
        <end position="659"/>
    </location>
</feature>
<feature type="transmembrane region" description="Helical" evidence="2">
    <location>
        <begin position="272"/>
        <end position="290"/>
    </location>
</feature>
<feature type="domain" description="Acyltransferase 3" evidence="3">
    <location>
        <begin position="24"/>
        <end position="344"/>
    </location>
</feature>
<dbReference type="Proteomes" id="UP000236728">
    <property type="component" value="Unassembled WGS sequence"/>
</dbReference>
<dbReference type="AlphaFoldDB" id="A0A1H5SPR6"/>
<feature type="transmembrane region" description="Helical" evidence="2">
    <location>
        <begin position="29"/>
        <end position="47"/>
    </location>
</feature>
<proteinExistence type="predicted"/>
<keyword evidence="5" id="KW-0012">Acyltransferase</keyword>
<organism evidence="5 6">
    <name type="scientific">Bryocella elongata</name>
    <dbReference type="NCBI Taxonomy" id="863522"/>
    <lineage>
        <taxon>Bacteria</taxon>
        <taxon>Pseudomonadati</taxon>
        <taxon>Acidobacteriota</taxon>
        <taxon>Terriglobia</taxon>
        <taxon>Terriglobales</taxon>
        <taxon>Acidobacteriaceae</taxon>
        <taxon>Bryocella</taxon>
    </lineage>
</organism>
<keyword evidence="5" id="KW-0808">Transferase</keyword>
<evidence type="ECO:0000256" key="1">
    <source>
        <dbReference type="SAM" id="MobiDB-lite"/>
    </source>
</evidence>
<name>A0A1H5SPR6_9BACT</name>
<dbReference type="InterPro" id="IPR002656">
    <property type="entry name" value="Acyl_transf_3_dom"/>
</dbReference>
<dbReference type="InterPro" id="IPR043968">
    <property type="entry name" value="SGNH"/>
</dbReference>
<feature type="transmembrane region" description="Helical" evidence="2">
    <location>
        <begin position="54"/>
        <end position="71"/>
    </location>
</feature>
<gene>
    <name evidence="5" type="ORF">SAMN05421819_0300</name>
</gene>
<dbReference type="PANTHER" id="PTHR23028:SF53">
    <property type="entry name" value="ACYL_TRANSF_3 DOMAIN-CONTAINING PROTEIN"/>
    <property type="match status" value="1"/>
</dbReference>
<keyword evidence="2" id="KW-1133">Transmembrane helix</keyword>
<accession>A0A1H5SPR6</accession>
<dbReference type="PANTHER" id="PTHR23028">
    <property type="entry name" value="ACETYLTRANSFERASE"/>
    <property type="match status" value="1"/>
</dbReference>
<dbReference type="Pfam" id="PF01757">
    <property type="entry name" value="Acyl_transf_3"/>
    <property type="match status" value="1"/>
</dbReference>
<sequence>MKKSSMTTATTSAVDPVRGLGYRADVDGLRGVAILLVLLFHAGIPWIRGGYSGVDIFFVISGFLIGFQVARELRDQRFALLPFYEKRVRRILPALFAVIAFTLAAGVVLLDGRELRVLGQQSVAATLSLSNIFYWLVTSYFSPNSHLQPLLMTWSLGIEVQFYLLLPLLALFVGRWSKRSFPIVLAVSLLLSLAYSTVAMHRGWAGGFYLLQSRWWELAAGAVLGSSESNASAPLPVAHGWVAEVLGLVGLSGVLLCVGLPQPGVRFPVPPTLIPVAAAVLLCVSSTSWVNRRLLASPLLYGFGRRSYSVYLWHWPLLSLGTICGAAYLAPRGRVVLLAAALLLAELSYRYIEVPFRRPRSKAAALRAIGAAGIALLVVAGAFVVTRGFPSLRPKSAKIEGPLHDGGVGRHCLVQEGSTLASVPAGCILPGATVALIGDSHAAAIAAALLAQSPRTAIYNKVSCAPLLGAALRSYGPDTCSDFMRAAVEHLKVDKQIRTVVIAGYWINPWYDAAHEARYVRSDRFGEPIPASQSWDNLRYGIETISTELRSAGKNVVLVDDVPMLRYDPLLLAVGDTLPVRATLGRWLAGAPSSGASEQHVRTANERRMRLMLDEIAASNGSRVVSLYDALCDGMNCRVLLDGAPLFADTQHLSPLGADVALASSGLSLTSPGPSAAVDGSDTPRGQHE</sequence>
<dbReference type="Pfam" id="PF19040">
    <property type="entry name" value="SGNH"/>
    <property type="match status" value="1"/>
</dbReference>
<feature type="transmembrane region" description="Helical" evidence="2">
    <location>
        <begin position="364"/>
        <end position="385"/>
    </location>
</feature>
<keyword evidence="2" id="KW-0812">Transmembrane</keyword>
<feature type="transmembrane region" description="Helical" evidence="2">
    <location>
        <begin position="310"/>
        <end position="330"/>
    </location>
</feature>
<dbReference type="EMBL" id="FNVA01000001">
    <property type="protein sequence ID" value="SEF52420.1"/>
    <property type="molecule type" value="Genomic_DNA"/>
</dbReference>
<feature type="transmembrane region" description="Helical" evidence="2">
    <location>
        <begin position="335"/>
        <end position="352"/>
    </location>
</feature>
<keyword evidence="6" id="KW-1185">Reference proteome</keyword>
<evidence type="ECO:0000259" key="4">
    <source>
        <dbReference type="Pfam" id="PF19040"/>
    </source>
</evidence>
<feature type="region of interest" description="Disordered" evidence="1">
    <location>
        <begin position="669"/>
        <end position="689"/>
    </location>
</feature>
<evidence type="ECO:0000259" key="3">
    <source>
        <dbReference type="Pfam" id="PF01757"/>
    </source>
</evidence>
<feature type="transmembrane region" description="Helical" evidence="2">
    <location>
        <begin position="154"/>
        <end position="174"/>
    </location>
</feature>
<evidence type="ECO:0000313" key="6">
    <source>
        <dbReference type="Proteomes" id="UP000236728"/>
    </source>
</evidence>
<feature type="transmembrane region" description="Helical" evidence="2">
    <location>
        <begin position="181"/>
        <end position="201"/>
    </location>
</feature>
<dbReference type="GO" id="GO:0016020">
    <property type="term" value="C:membrane"/>
    <property type="evidence" value="ECO:0007669"/>
    <property type="project" value="TreeGrafter"/>
</dbReference>